<evidence type="ECO:0000256" key="8">
    <source>
        <dbReference type="ARBA" id="ARBA00022842"/>
    </source>
</evidence>
<keyword evidence="4 11" id="KW-0285">Flavoprotein</keyword>
<evidence type="ECO:0000256" key="11">
    <source>
        <dbReference type="PIRNR" id="PIRNR006268"/>
    </source>
</evidence>
<evidence type="ECO:0000256" key="5">
    <source>
        <dbReference type="ARBA" id="ARBA00022679"/>
    </source>
</evidence>
<keyword evidence="5 11" id="KW-0808">Transferase</keyword>
<accession>A0ABT2AAQ9</accession>
<evidence type="ECO:0000256" key="6">
    <source>
        <dbReference type="ARBA" id="ARBA00022723"/>
    </source>
</evidence>
<comment type="caution">
    <text evidence="12">The sequence shown here is derived from an EMBL/GenBank/DDBJ whole genome shotgun (WGS) entry which is preliminary data.</text>
</comment>
<reference evidence="12 13" key="1">
    <citation type="submission" date="2022-08" db="EMBL/GenBank/DDBJ databases">
        <title>Reclassification of Massilia species as members of the genera Telluria, Duganella, Pseudoduganella, Mokoshia gen. nov. and Zemynaea gen. nov. using orthogonal and non-orthogonal genome-based approaches.</title>
        <authorList>
            <person name="Bowman J.P."/>
        </authorList>
    </citation>
    <scope>NUCLEOTIDE SEQUENCE [LARGE SCALE GENOMIC DNA]</scope>
    <source>
        <strain evidence="12 13">LMG 28164</strain>
    </source>
</reference>
<dbReference type="Pfam" id="PF02424">
    <property type="entry name" value="ApbE"/>
    <property type="match status" value="1"/>
</dbReference>
<evidence type="ECO:0000256" key="9">
    <source>
        <dbReference type="ARBA" id="ARBA00031306"/>
    </source>
</evidence>
<organism evidence="12 13">
    <name type="scientific">Massilia norwichensis</name>
    <dbReference type="NCBI Taxonomy" id="1442366"/>
    <lineage>
        <taxon>Bacteria</taxon>
        <taxon>Pseudomonadati</taxon>
        <taxon>Pseudomonadota</taxon>
        <taxon>Betaproteobacteria</taxon>
        <taxon>Burkholderiales</taxon>
        <taxon>Oxalobacteraceae</taxon>
        <taxon>Telluria group</taxon>
        <taxon>Massilia</taxon>
    </lineage>
</organism>
<evidence type="ECO:0000256" key="2">
    <source>
        <dbReference type="ARBA" id="ARBA00011955"/>
    </source>
</evidence>
<keyword evidence="8 11" id="KW-0460">Magnesium</keyword>
<evidence type="ECO:0000256" key="1">
    <source>
        <dbReference type="ARBA" id="ARBA00001946"/>
    </source>
</evidence>
<dbReference type="EC" id="2.7.1.180" evidence="2 11"/>
<dbReference type="RefSeq" id="WP_258847059.1">
    <property type="nucleotide sequence ID" value="NZ_JANUGX010000025.1"/>
</dbReference>
<evidence type="ECO:0000313" key="12">
    <source>
        <dbReference type="EMBL" id="MCS0591290.1"/>
    </source>
</evidence>
<evidence type="ECO:0000256" key="7">
    <source>
        <dbReference type="ARBA" id="ARBA00022827"/>
    </source>
</evidence>
<evidence type="ECO:0000256" key="4">
    <source>
        <dbReference type="ARBA" id="ARBA00022630"/>
    </source>
</evidence>
<dbReference type="PANTHER" id="PTHR30040">
    <property type="entry name" value="THIAMINE BIOSYNTHESIS LIPOPROTEIN APBE"/>
    <property type="match status" value="1"/>
</dbReference>
<evidence type="ECO:0000313" key="13">
    <source>
        <dbReference type="Proteomes" id="UP001205560"/>
    </source>
</evidence>
<dbReference type="Proteomes" id="UP001205560">
    <property type="component" value="Unassembled WGS sequence"/>
</dbReference>
<proteinExistence type="inferred from homology"/>
<dbReference type="SUPFAM" id="SSF143631">
    <property type="entry name" value="ApbE-like"/>
    <property type="match status" value="1"/>
</dbReference>
<keyword evidence="13" id="KW-1185">Reference proteome</keyword>
<dbReference type="Gene3D" id="3.10.520.10">
    <property type="entry name" value="ApbE-like domains"/>
    <property type="match status" value="1"/>
</dbReference>
<comment type="similarity">
    <text evidence="11">Belongs to the ApbE family.</text>
</comment>
<dbReference type="EMBL" id="JANUGX010000025">
    <property type="protein sequence ID" value="MCS0591290.1"/>
    <property type="molecule type" value="Genomic_DNA"/>
</dbReference>
<dbReference type="PANTHER" id="PTHR30040:SF2">
    <property type="entry name" value="FAD:PROTEIN FMN TRANSFERASE"/>
    <property type="match status" value="1"/>
</dbReference>
<evidence type="ECO:0000256" key="10">
    <source>
        <dbReference type="ARBA" id="ARBA00048540"/>
    </source>
</evidence>
<dbReference type="PIRSF" id="PIRSF006268">
    <property type="entry name" value="ApbE"/>
    <property type="match status" value="1"/>
</dbReference>
<evidence type="ECO:0000256" key="3">
    <source>
        <dbReference type="ARBA" id="ARBA00016337"/>
    </source>
</evidence>
<dbReference type="GO" id="GO:0016740">
    <property type="term" value="F:transferase activity"/>
    <property type="evidence" value="ECO:0007669"/>
    <property type="project" value="UniProtKB-KW"/>
</dbReference>
<sequence length="348" mass="37219">MASPMRAVLVPLEIDPVPPAPGCLLRTLGGVSMGTSWSARMMVPPALDLASGAAIRQLLQEELDQIVAQMSHWDGASLLSHYNRAPAGSWHALPPQFFAVMDYALSVREETGGAYDPAAGALVNLWGFGPTSRYDQAGFYAPDRELVAAVLAERQGRRPRLDRDQRALYQPGGAILDLSSVAKGYAVDCLAQRLEALGLRHYLVEVGGELRGAGVKDDGQPWWVELEGVPDAAAGPVPQAVVALHGLAVATSGDYRRYYQLSMSPAQRRASHTLDPRTGYPIANDVASCTVLAPTCMAADALSTALTVMGVDAGLPFAEQRGLAARYLVREGDGLREVHTPAWRALLQ</sequence>
<dbReference type="InterPro" id="IPR024932">
    <property type="entry name" value="ApbE"/>
</dbReference>
<gene>
    <name evidence="12" type="ORF">NX782_19050</name>
</gene>
<keyword evidence="6 11" id="KW-0479">Metal-binding</keyword>
<dbReference type="InterPro" id="IPR003374">
    <property type="entry name" value="ApbE-like_sf"/>
</dbReference>
<comment type="cofactor">
    <cofactor evidence="1">
        <name>Mg(2+)</name>
        <dbReference type="ChEBI" id="CHEBI:18420"/>
    </cofactor>
</comment>
<comment type="catalytic activity">
    <reaction evidence="10 11">
        <text>L-threonyl-[protein] + FAD = FMN-L-threonyl-[protein] + AMP + H(+)</text>
        <dbReference type="Rhea" id="RHEA:36847"/>
        <dbReference type="Rhea" id="RHEA-COMP:11060"/>
        <dbReference type="Rhea" id="RHEA-COMP:11061"/>
        <dbReference type="ChEBI" id="CHEBI:15378"/>
        <dbReference type="ChEBI" id="CHEBI:30013"/>
        <dbReference type="ChEBI" id="CHEBI:57692"/>
        <dbReference type="ChEBI" id="CHEBI:74257"/>
        <dbReference type="ChEBI" id="CHEBI:456215"/>
        <dbReference type="EC" id="2.7.1.180"/>
    </reaction>
</comment>
<name>A0ABT2AAQ9_9BURK</name>
<protein>
    <recommendedName>
        <fullName evidence="3 11">FAD:protein FMN transferase</fullName>
        <ecNumber evidence="2 11">2.7.1.180</ecNumber>
    </recommendedName>
    <alternativeName>
        <fullName evidence="9 11">Flavin transferase</fullName>
    </alternativeName>
</protein>
<keyword evidence="7 11" id="KW-0274">FAD</keyword>